<evidence type="ECO:0000313" key="2">
    <source>
        <dbReference type="EMBL" id="MCI13789.1"/>
    </source>
</evidence>
<dbReference type="EMBL" id="LXQA010089592">
    <property type="protein sequence ID" value="MCI13789.1"/>
    <property type="molecule type" value="Genomic_DNA"/>
</dbReference>
<name>A0A392PQM2_9FABA</name>
<dbReference type="Proteomes" id="UP000265520">
    <property type="component" value="Unassembled WGS sequence"/>
</dbReference>
<accession>A0A392PQM2</accession>
<dbReference type="AlphaFoldDB" id="A0A392PQM2"/>
<feature type="non-terminal residue" evidence="2">
    <location>
        <position position="79"/>
    </location>
</feature>
<feature type="region of interest" description="Disordered" evidence="1">
    <location>
        <begin position="1"/>
        <end position="22"/>
    </location>
</feature>
<organism evidence="2 3">
    <name type="scientific">Trifolium medium</name>
    <dbReference type="NCBI Taxonomy" id="97028"/>
    <lineage>
        <taxon>Eukaryota</taxon>
        <taxon>Viridiplantae</taxon>
        <taxon>Streptophyta</taxon>
        <taxon>Embryophyta</taxon>
        <taxon>Tracheophyta</taxon>
        <taxon>Spermatophyta</taxon>
        <taxon>Magnoliopsida</taxon>
        <taxon>eudicotyledons</taxon>
        <taxon>Gunneridae</taxon>
        <taxon>Pentapetalae</taxon>
        <taxon>rosids</taxon>
        <taxon>fabids</taxon>
        <taxon>Fabales</taxon>
        <taxon>Fabaceae</taxon>
        <taxon>Papilionoideae</taxon>
        <taxon>50 kb inversion clade</taxon>
        <taxon>NPAAA clade</taxon>
        <taxon>Hologalegina</taxon>
        <taxon>IRL clade</taxon>
        <taxon>Trifolieae</taxon>
        <taxon>Trifolium</taxon>
    </lineage>
</organism>
<comment type="caution">
    <text evidence="2">The sequence shown here is derived from an EMBL/GenBank/DDBJ whole genome shotgun (WGS) entry which is preliminary data.</text>
</comment>
<protein>
    <submittedName>
        <fullName evidence="2">Uncharacterized protein</fullName>
    </submittedName>
</protein>
<proteinExistence type="predicted"/>
<sequence>MTGHSKNYEQRKRSGELGHPSDGLAWKHFDHVNPGFALEPRNVRLGLCSDGFAQYTQVSATLYSCWPVIVTSYNLPPEM</sequence>
<evidence type="ECO:0000256" key="1">
    <source>
        <dbReference type="SAM" id="MobiDB-lite"/>
    </source>
</evidence>
<dbReference type="Pfam" id="PF02992">
    <property type="entry name" value="Transposase_21"/>
    <property type="match status" value="1"/>
</dbReference>
<feature type="compositionally biased region" description="Basic and acidic residues" evidence="1">
    <location>
        <begin position="1"/>
        <end position="16"/>
    </location>
</feature>
<dbReference type="InterPro" id="IPR004242">
    <property type="entry name" value="Transposase_21"/>
</dbReference>
<keyword evidence="3" id="KW-1185">Reference proteome</keyword>
<evidence type="ECO:0000313" key="3">
    <source>
        <dbReference type="Proteomes" id="UP000265520"/>
    </source>
</evidence>
<reference evidence="2 3" key="1">
    <citation type="journal article" date="2018" name="Front. Plant Sci.">
        <title>Red Clover (Trifolium pratense) and Zigzag Clover (T. medium) - A Picture of Genomic Similarities and Differences.</title>
        <authorList>
            <person name="Dluhosova J."/>
            <person name="Istvanek J."/>
            <person name="Nedelnik J."/>
            <person name="Repkova J."/>
        </authorList>
    </citation>
    <scope>NUCLEOTIDE SEQUENCE [LARGE SCALE GENOMIC DNA]</scope>
    <source>
        <strain evidence="3">cv. 10/8</strain>
        <tissue evidence="2">Leaf</tissue>
    </source>
</reference>